<dbReference type="PATRIC" id="fig|1349767.4.peg.4345"/>
<evidence type="ECO:0000313" key="2">
    <source>
        <dbReference type="Proteomes" id="UP000027604"/>
    </source>
</evidence>
<dbReference type="EMBL" id="HG322949">
    <property type="protein sequence ID" value="CDG83247.1"/>
    <property type="molecule type" value="Genomic_DNA"/>
</dbReference>
<proteinExistence type="predicted"/>
<dbReference type="HOGENOM" id="CLU_2493731_0_0_4"/>
<accession>W0V7K1</accession>
<evidence type="ECO:0008006" key="3">
    <source>
        <dbReference type="Google" id="ProtNLM"/>
    </source>
</evidence>
<reference evidence="1 2" key="1">
    <citation type="journal article" date="2015" name="Genome Announc.">
        <title>Genome Sequence of Mushroom Soft-Rot Pathogen Janthinobacterium agaricidamnosum.</title>
        <authorList>
            <person name="Graupner K."/>
            <person name="Lackner G."/>
            <person name="Hertweck C."/>
        </authorList>
    </citation>
    <scope>NUCLEOTIDE SEQUENCE [LARGE SCALE GENOMIC DNA]</scope>
    <source>
        <strain evidence="2">NBRC 102515 / DSM 9628</strain>
    </source>
</reference>
<sequence length="86" mass="8942">MLVFALQLAGATQHHHDLAKHSSECSSCYIAAHLPSEIPSGNIDLVGNSVAAVVYFLPPVLAYTSTVALSFLIPHAQAPPASHAPA</sequence>
<dbReference type="STRING" id="1349767.GJA_2616"/>
<keyword evidence="2" id="KW-1185">Reference proteome</keyword>
<dbReference type="Proteomes" id="UP000027604">
    <property type="component" value="Chromosome I"/>
</dbReference>
<dbReference type="AlphaFoldDB" id="W0V7K1"/>
<evidence type="ECO:0000313" key="1">
    <source>
        <dbReference type="EMBL" id="CDG83247.1"/>
    </source>
</evidence>
<organism evidence="1 2">
    <name type="scientific">Janthinobacterium agaricidamnosum NBRC 102515 = DSM 9628</name>
    <dbReference type="NCBI Taxonomy" id="1349767"/>
    <lineage>
        <taxon>Bacteria</taxon>
        <taxon>Pseudomonadati</taxon>
        <taxon>Pseudomonadota</taxon>
        <taxon>Betaproteobacteria</taxon>
        <taxon>Burkholderiales</taxon>
        <taxon>Oxalobacteraceae</taxon>
        <taxon>Janthinobacterium</taxon>
    </lineage>
</organism>
<gene>
    <name evidence="1" type="ORF">GJA_2616</name>
</gene>
<protein>
    <recommendedName>
        <fullName evidence="3">DUF2946 domain-containing protein</fullName>
    </recommendedName>
</protein>
<name>W0V7K1_9BURK</name>
<dbReference type="RefSeq" id="WP_038492565.1">
    <property type="nucleotide sequence ID" value="NZ_BCTH01000040.1"/>
</dbReference>
<dbReference type="KEGG" id="jag:GJA_2616"/>